<reference evidence="2 3" key="1">
    <citation type="journal article" date="2018" name="Nat. Biotechnol.">
        <title>A standardized bacterial taxonomy based on genome phylogeny substantially revises the tree of life.</title>
        <authorList>
            <person name="Parks D.H."/>
            <person name="Chuvochina M."/>
            <person name="Waite D.W."/>
            <person name="Rinke C."/>
            <person name="Skarshewski A."/>
            <person name="Chaumeil P.A."/>
            <person name="Hugenholtz P."/>
        </authorList>
    </citation>
    <scope>NUCLEOTIDE SEQUENCE [LARGE SCALE GENOMIC DNA]</scope>
    <source>
        <strain evidence="2">UBA9152</strain>
    </source>
</reference>
<evidence type="ECO:0000256" key="1">
    <source>
        <dbReference type="SAM" id="Phobius"/>
    </source>
</evidence>
<sequence length="293" mass="31034">MTTAEIFDRGYRTFDGERAGVGKAVRSVAWHTIRSILGLGRKGRHKVFPIIVAVVAFLPSIGFLALSVLIGDLMEGELQPEYWELFGLPIVAVMLFATLVAPEAIVRDRRDGMLRLYLSTPLTAPTYLAAKFVAVMTSMAIVVAGPALLYLAANTIQGLGPDGFANWLEVAAKLLLSSGIIVVFFAAVSLGAASVTDRRAFASVAVLAALFGVSIVVNISVESIGASRTLLVLDPLSVPLETAARIFGDNSDGFTDFDTGEVVPTGLVYGGTALWIAAGFGVLVDRYRRIGAV</sequence>
<evidence type="ECO:0000313" key="2">
    <source>
        <dbReference type="EMBL" id="HAN23758.1"/>
    </source>
</evidence>
<keyword evidence="1" id="KW-0472">Membrane</keyword>
<dbReference type="Proteomes" id="UP000257479">
    <property type="component" value="Unassembled WGS sequence"/>
</dbReference>
<protein>
    <recommendedName>
        <fullName evidence="4">ABC-2 family transporter protein</fullName>
    </recommendedName>
</protein>
<dbReference type="GO" id="GO:0140359">
    <property type="term" value="F:ABC-type transporter activity"/>
    <property type="evidence" value="ECO:0007669"/>
    <property type="project" value="InterPro"/>
</dbReference>
<keyword evidence="1" id="KW-1133">Transmembrane helix</keyword>
<feature type="transmembrane region" description="Helical" evidence="1">
    <location>
        <begin position="82"/>
        <end position="106"/>
    </location>
</feature>
<feature type="transmembrane region" description="Helical" evidence="1">
    <location>
        <begin position="171"/>
        <end position="193"/>
    </location>
</feature>
<feature type="transmembrane region" description="Helical" evidence="1">
    <location>
        <begin position="47"/>
        <end position="70"/>
    </location>
</feature>
<feature type="transmembrane region" description="Helical" evidence="1">
    <location>
        <begin position="266"/>
        <end position="284"/>
    </location>
</feature>
<dbReference type="AlphaFoldDB" id="A0A3C1KB69"/>
<dbReference type="EMBL" id="DMNG01000070">
    <property type="protein sequence ID" value="HAN23758.1"/>
    <property type="molecule type" value="Genomic_DNA"/>
</dbReference>
<organism evidence="2 3">
    <name type="scientific">Microbacterium ginsengisoli</name>
    <dbReference type="NCBI Taxonomy" id="400772"/>
    <lineage>
        <taxon>Bacteria</taxon>
        <taxon>Bacillati</taxon>
        <taxon>Actinomycetota</taxon>
        <taxon>Actinomycetes</taxon>
        <taxon>Micrococcales</taxon>
        <taxon>Microbacteriaceae</taxon>
        <taxon>Microbacterium</taxon>
    </lineage>
</organism>
<evidence type="ECO:0008006" key="4">
    <source>
        <dbReference type="Google" id="ProtNLM"/>
    </source>
</evidence>
<feature type="transmembrane region" description="Helical" evidence="1">
    <location>
        <begin position="200"/>
        <end position="221"/>
    </location>
</feature>
<comment type="caution">
    <text evidence="2">The sequence shown here is derived from an EMBL/GenBank/DDBJ whole genome shotgun (WGS) entry which is preliminary data.</text>
</comment>
<accession>A0A3C1KB69</accession>
<gene>
    <name evidence="2" type="ORF">DCP95_04200</name>
</gene>
<keyword evidence="1" id="KW-0812">Transmembrane</keyword>
<proteinExistence type="predicted"/>
<name>A0A3C1KB69_9MICO</name>
<evidence type="ECO:0000313" key="3">
    <source>
        <dbReference type="Proteomes" id="UP000257479"/>
    </source>
</evidence>
<feature type="transmembrane region" description="Helical" evidence="1">
    <location>
        <begin position="127"/>
        <end position="151"/>
    </location>
</feature>
<dbReference type="Pfam" id="PF12679">
    <property type="entry name" value="ABC2_membrane_2"/>
    <property type="match status" value="1"/>
</dbReference>
<dbReference type="GO" id="GO:0005886">
    <property type="term" value="C:plasma membrane"/>
    <property type="evidence" value="ECO:0007669"/>
    <property type="project" value="UniProtKB-SubCell"/>
</dbReference>